<feature type="transmembrane region" description="Helical" evidence="1">
    <location>
        <begin position="20"/>
        <end position="47"/>
    </location>
</feature>
<feature type="non-terminal residue" evidence="2">
    <location>
        <position position="1"/>
    </location>
</feature>
<organism evidence="2 3">
    <name type="scientific">Vigna angularis var. angularis</name>
    <dbReference type="NCBI Taxonomy" id="157739"/>
    <lineage>
        <taxon>Eukaryota</taxon>
        <taxon>Viridiplantae</taxon>
        <taxon>Streptophyta</taxon>
        <taxon>Embryophyta</taxon>
        <taxon>Tracheophyta</taxon>
        <taxon>Spermatophyta</taxon>
        <taxon>Magnoliopsida</taxon>
        <taxon>eudicotyledons</taxon>
        <taxon>Gunneridae</taxon>
        <taxon>Pentapetalae</taxon>
        <taxon>rosids</taxon>
        <taxon>fabids</taxon>
        <taxon>Fabales</taxon>
        <taxon>Fabaceae</taxon>
        <taxon>Papilionoideae</taxon>
        <taxon>50 kb inversion clade</taxon>
        <taxon>NPAAA clade</taxon>
        <taxon>indigoferoid/millettioid clade</taxon>
        <taxon>Phaseoleae</taxon>
        <taxon>Vigna</taxon>
    </lineage>
</organism>
<evidence type="ECO:0000313" key="3">
    <source>
        <dbReference type="Proteomes" id="UP000291084"/>
    </source>
</evidence>
<keyword evidence="1" id="KW-0812">Transmembrane</keyword>
<protein>
    <submittedName>
        <fullName evidence="2">Uncharacterized protein</fullName>
    </submittedName>
</protein>
<keyword evidence="1" id="KW-1133">Transmembrane helix</keyword>
<dbReference type="EMBL" id="AP015041">
    <property type="protein sequence ID" value="BAT94500.1"/>
    <property type="molecule type" value="Genomic_DNA"/>
</dbReference>
<proteinExistence type="predicted"/>
<sequence>HIQTRAMDPTQPSMALCGGHFLLAIFPSHVMLESVCFLTGAIFSLVLSQMLAQIYQTLLINHIFHRFCFQKFNGFCFADLSENSEFLQSRCLTIVL</sequence>
<keyword evidence="1" id="KW-0472">Membrane</keyword>
<reference evidence="2 3" key="1">
    <citation type="journal article" date="2015" name="Sci. Rep.">
        <title>The power of single molecule real-time sequencing technology in the de novo assembly of a eukaryotic genome.</title>
        <authorList>
            <person name="Sakai H."/>
            <person name="Naito K."/>
            <person name="Ogiso-Tanaka E."/>
            <person name="Takahashi Y."/>
            <person name="Iseki K."/>
            <person name="Muto C."/>
            <person name="Satou K."/>
            <person name="Teruya K."/>
            <person name="Shiroma A."/>
            <person name="Shimoji M."/>
            <person name="Hirano T."/>
            <person name="Itoh T."/>
            <person name="Kaga A."/>
            <person name="Tomooka N."/>
        </authorList>
    </citation>
    <scope>NUCLEOTIDE SEQUENCE [LARGE SCALE GENOMIC DNA]</scope>
    <source>
        <strain evidence="3">cv. Shumari</strain>
    </source>
</reference>
<gene>
    <name evidence="2" type="primary">Vigan.08G111000</name>
    <name evidence="2" type="ORF">VIGAN_08111000</name>
</gene>
<keyword evidence="3" id="KW-1185">Reference proteome</keyword>
<accession>A0A0S3SNS3</accession>
<evidence type="ECO:0000256" key="1">
    <source>
        <dbReference type="SAM" id="Phobius"/>
    </source>
</evidence>
<evidence type="ECO:0000313" key="2">
    <source>
        <dbReference type="EMBL" id="BAT94500.1"/>
    </source>
</evidence>
<dbReference type="Proteomes" id="UP000291084">
    <property type="component" value="Chromosome 8"/>
</dbReference>
<dbReference type="AlphaFoldDB" id="A0A0S3SNS3"/>
<name>A0A0S3SNS3_PHAAN</name>